<reference evidence="2" key="1">
    <citation type="submission" date="2016-11" db="EMBL/GenBank/DDBJ databases">
        <authorList>
            <person name="Guldener U."/>
        </authorList>
    </citation>
    <scope>NUCLEOTIDE SEQUENCE [LARGE SCALE GENOMIC DNA]</scope>
</reference>
<accession>A0A1L0CZE4</accession>
<dbReference type="EMBL" id="FQNF01000043">
    <property type="protein sequence ID" value="SGZ40239.1"/>
    <property type="molecule type" value="Genomic_DNA"/>
</dbReference>
<keyword evidence="2" id="KW-1185">Reference proteome</keyword>
<organism evidence="1 2">
    <name type="scientific">Hanseniaspora guilliermondii</name>
    <dbReference type="NCBI Taxonomy" id="56406"/>
    <lineage>
        <taxon>Eukaryota</taxon>
        <taxon>Fungi</taxon>
        <taxon>Dikarya</taxon>
        <taxon>Ascomycota</taxon>
        <taxon>Saccharomycotina</taxon>
        <taxon>Saccharomycetes</taxon>
        <taxon>Saccharomycodales</taxon>
        <taxon>Saccharomycodaceae</taxon>
        <taxon>Hanseniaspora</taxon>
    </lineage>
</organism>
<proteinExistence type="predicted"/>
<protein>
    <submittedName>
        <fullName evidence="1">Uncharacterized protein</fullName>
    </submittedName>
</protein>
<dbReference type="OrthoDB" id="3973120at2759"/>
<dbReference type="Proteomes" id="UP000183365">
    <property type="component" value="Unassembled WGS sequence"/>
</dbReference>
<dbReference type="AlphaFoldDB" id="A0A1L0CZE4"/>
<sequence>MVTKNNYSQESVENYYRNANIKYHQHAHVEPLNITLEKIPHVNDLHTTKVLYQKFPYLKLIQQPMNIVDDCPVHLKLYTSTTDYTNNIKMSFSSNSGEMEAWFQLIVNHCCYVLYLVKNHYHPALTYNFLREVYTTYAETMGCLMLSSYGNDFDKMVKTHKQHLFDNDKEFGQWIDEQYSIISQSLNNLEVKDMHDFVFWTKDLCDDNDIITHFLPSKIKALYKQHVSDLVDRIQPKTKKQWMIFFSEFQNINQMIANHLESRETDPLLLSHIREENKATVAREIIHEMEFIHLFQYGYEILICGDDTIFQKIQNYFDTIDIKDKKFKSEFFFDHLKETINKRIVEPNKLRAHWSTPRLLDVYLTLFCKLDRLNIDSFSAVFRGVLHPVLETLQRRSDLFTLLSYCFFHNRRELLDYGKVIHDNNDVELLDKFFLLISRDKSMDDPHRQQILDRKNVSSWFKKKYSHKKLYSEETLEIKVEENKFKDYVKALGEVMYNANMNVNEESMILQVINSLTCSNKEGFLSKFVEIYQDYLLRICDRETDGWNQAFMLLLKLMFGGYNDEAEEVETAVKTMLLNMTASSLDYENHVYRKNCVELMVLAGEYWNVMKAPKYTRLLQLVLYRCDSSTNIGGLFQRYKFLHKGQQLFLNGEKSTMKVKLFFNDGRVISRRCSILEGALINKISSVDGCVVSIHDILCMPEFSCFGREEIEESLGVWEALNVLNKVDDQYEVIEDMREFCDMPIVRGTRKRVLASNDGTMPKKVMKVERQKDERLNELDVIFEQLVVSTLDVRQGGLGALEIKEWLCAALPEYAKKSIPKMKSGSTKAEEITMEEYLDYLVSKGKLKKSKAGMYHSKRTRK</sequence>
<name>A0A1L0CZE4_9ASCO</name>
<evidence type="ECO:0000313" key="2">
    <source>
        <dbReference type="Proteomes" id="UP000183365"/>
    </source>
</evidence>
<evidence type="ECO:0000313" key="1">
    <source>
        <dbReference type="EMBL" id="SGZ40239.1"/>
    </source>
</evidence>
<dbReference type="VEuPathDB" id="FungiDB:HGUI_02439"/>
<gene>
    <name evidence="1" type="ORF">HGUI_02439</name>
</gene>